<dbReference type="AlphaFoldDB" id="I8T922"/>
<sequence>MRERWEAVYRKTEYKVMLEQQTVSLRIGEYDAEAERLIQAETGLKNEWFIITPCNPRSELARSELNLFYFNQLRYELESRSGQWVQALNVDLSQEWPDEPGFLITDADRVWIMELGTRFYQNAIVTAKLGEAPRLLWLPA</sequence>
<reference evidence="1 2" key="1">
    <citation type="journal article" date="2012" name="J. Bacteriol.">
        <title>Genome Sequence of n-Alkane-Degrading Hydrocarboniphaga effusa Strain AP103T (ATCC BAA-332T).</title>
        <authorList>
            <person name="Chang H.K."/>
            <person name="Zylstra G.J."/>
            <person name="Chae J.C."/>
        </authorList>
    </citation>
    <scope>NUCLEOTIDE SEQUENCE [LARGE SCALE GENOMIC DNA]</scope>
    <source>
        <strain evidence="1 2">AP103</strain>
    </source>
</reference>
<proteinExistence type="predicted"/>
<comment type="caution">
    <text evidence="1">The sequence shown here is derived from an EMBL/GenBank/DDBJ whole genome shotgun (WGS) entry which is preliminary data.</text>
</comment>
<dbReference type="Pfam" id="PF11697">
    <property type="entry name" value="DUF3293"/>
    <property type="match status" value="1"/>
</dbReference>
<gene>
    <name evidence="1" type="ORF">WQQ_04150</name>
</gene>
<evidence type="ECO:0008006" key="3">
    <source>
        <dbReference type="Google" id="ProtNLM"/>
    </source>
</evidence>
<evidence type="ECO:0000313" key="2">
    <source>
        <dbReference type="Proteomes" id="UP000003704"/>
    </source>
</evidence>
<keyword evidence="2" id="KW-1185">Reference proteome</keyword>
<name>I8T922_9GAMM</name>
<evidence type="ECO:0000313" key="1">
    <source>
        <dbReference type="EMBL" id="EIT70278.1"/>
    </source>
</evidence>
<dbReference type="Proteomes" id="UP000003704">
    <property type="component" value="Unassembled WGS sequence"/>
</dbReference>
<protein>
    <recommendedName>
        <fullName evidence="3">DUF3293 domain-containing protein</fullName>
    </recommendedName>
</protein>
<organism evidence="1 2">
    <name type="scientific">Hydrocarboniphaga effusa AP103</name>
    <dbReference type="NCBI Taxonomy" id="1172194"/>
    <lineage>
        <taxon>Bacteria</taxon>
        <taxon>Pseudomonadati</taxon>
        <taxon>Pseudomonadota</taxon>
        <taxon>Gammaproteobacteria</taxon>
        <taxon>Nevskiales</taxon>
        <taxon>Nevskiaceae</taxon>
        <taxon>Hydrocarboniphaga</taxon>
    </lineage>
</organism>
<dbReference type="InterPro" id="IPR021710">
    <property type="entry name" value="DUF3293"/>
</dbReference>
<dbReference type="STRING" id="1172194.WQQ_04150"/>
<accession>I8T922</accession>
<dbReference type="EMBL" id="AKGD01000001">
    <property type="protein sequence ID" value="EIT70278.1"/>
    <property type="molecule type" value="Genomic_DNA"/>
</dbReference>